<evidence type="ECO:0000256" key="5">
    <source>
        <dbReference type="SAM" id="MobiDB-lite"/>
    </source>
</evidence>
<dbReference type="InterPro" id="IPR013272">
    <property type="entry name" value="Vps72/YL1_C"/>
</dbReference>
<dbReference type="OrthoDB" id="49520at2759"/>
<feature type="region of interest" description="Disordered" evidence="5">
    <location>
        <begin position="1"/>
        <end position="35"/>
    </location>
</feature>
<name>A0A8X6NW19_NEPPI</name>
<dbReference type="PANTHER" id="PTHR31200">
    <property type="entry name" value="INO80 COMPLEX SUBUNIT C"/>
    <property type="match status" value="1"/>
</dbReference>
<evidence type="ECO:0000313" key="8">
    <source>
        <dbReference type="Proteomes" id="UP000887013"/>
    </source>
</evidence>
<organism evidence="7 8">
    <name type="scientific">Nephila pilipes</name>
    <name type="common">Giant wood spider</name>
    <name type="synonym">Nephila maculata</name>
    <dbReference type="NCBI Taxonomy" id="299642"/>
    <lineage>
        <taxon>Eukaryota</taxon>
        <taxon>Metazoa</taxon>
        <taxon>Ecdysozoa</taxon>
        <taxon>Arthropoda</taxon>
        <taxon>Chelicerata</taxon>
        <taxon>Arachnida</taxon>
        <taxon>Araneae</taxon>
        <taxon>Araneomorphae</taxon>
        <taxon>Entelegynae</taxon>
        <taxon>Araneoidea</taxon>
        <taxon>Nephilidae</taxon>
        <taxon>Nephila</taxon>
    </lineage>
</organism>
<dbReference type="Pfam" id="PF08265">
    <property type="entry name" value="YL1_C"/>
    <property type="match status" value="1"/>
</dbReference>
<accession>A0A8X6NW19</accession>
<comment type="caution">
    <text evidence="7">The sequence shown here is derived from an EMBL/GenBank/DDBJ whole genome shotgun (WGS) entry which is preliminary data.</text>
</comment>
<keyword evidence="8" id="KW-1185">Reference proteome</keyword>
<evidence type="ECO:0000256" key="3">
    <source>
        <dbReference type="ARBA" id="ARBA00023163"/>
    </source>
</evidence>
<reference evidence="7" key="1">
    <citation type="submission" date="2020-08" db="EMBL/GenBank/DDBJ databases">
        <title>Multicomponent nature underlies the extraordinary mechanical properties of spider dragline silk.</title>
        <authorList>
            <person name="Kono N."/>
            <person name="Nakamura H."/>
            <person name="Mori M."/>
            <person name="Yoshida Y."/>
            <person name="Ohtoshi R."/>
            <person name="Malay A.D."/>
            <person name="Moran D.A.P."/>
            <person name="Tomita M."/>
            <person name="Numata K."/>
            <person name="Arakawa K."/>
        </authorList>
    </citation>
    <scope>NUCLEOTIDE SEQUENCE</scope>
</reference>
<dbReference type="EMBL" id="BMAW01063082">
    <property type="protein sequence ID" value="GFT38618.1"/>
    <property type="molecule type" value="Genomic_DNA"/>
</dbReference>
<keyword evidence="3" id="KW-0804">Transcription</keyword>
<gene>
    <name evidence="7" type="primary">Ino80c</name>
    <name evidence="7" type="ORF">NPIL_110661</name>
</gene>
<evidence type="ECO:0000256" key="2">
    <source>
        <dbReference type="ARBA" id="ARBA00023015"/>
    </source>
</evidence>
<dbReference type="SMART" id="SM00993">
    <property type="entry name" value="YL1_C"/>
    <property type="match status" value="1"/>
</dbReference>
<evidence type="ECO:0000313" key="7">
    <source>
        <dbReference type="EMBL" id="GFT38618.1"/>
    </source>
</evidence>
<feature type="domain" description="Vps72/YL1 C-terminal" evidence="6">
    <location>
        <begin position="96"/>
        <end position="125"/>
    </location>
</feature>
<evidence type="ECO:0000256" key="4">
    <source>
        <dbReference type="ARBA" id="ARBA00023242"/>
    </source>
</evidence>
<evidence type="ECO:0000256" key="1">
    <source>
        <dbReference type="ARBA" id="ARBA00004123"/>
    </source>
</evidence>
<dbReference type="PANTHER" id="PTHR31200:SF1">
    <property type="entry name" value="INO80 COMPLEX SUBUNIT C"/>
    <property type="match status" value="1"/>
</dbReference>
<comment type="subcellular location">
    <subcellularLocation>
        <location evidence="1">Nucleus</location>
    </subcellularLocation>
</comment>
<dbReference type="InterPro" id="IPR029525">
    <property type="entry name" value="INO80C/Ies6"/>
</dbReference>
<dbReference type="GO" id="GO:0006338">
    <property type="term" value="P:chromatin remodeling"/>
    <property type="evidence" value="ECO:0007669"/>
    <property type="project" value="InterPro"/>
</dbReference>
<protein>
    <submittedName>
        <fullName evidence="7">INO80 complex subunit C</fullName>
    </submittedName>
</protein>
<evidence type="ECO:0000259" key="6">
    <source>
        <dbReference type="SMART" id="SM00993"/>
    </source>
</evidence>
<proteinExistence type="predicted"/>
<sequence>MGKKKRTSAITDTVIPDSETSNSASKEGISSRIDSENPVENIPVFKNPKFVQAKANSKKSRVWKSLRQITTAEKSAPRAVTYLTIDVPGSLKPPKKYSDISGLEAKYTDPMTKMRYANAAEFQLIRSFQPEAVNSYLALRRATML</sequence>
<dbReference type="GO" id="GO:0031011">
    <property type="term" value="C:Ino80 complex"/>
    <property type="evidence" value="ECO:0007669"/>
    <property type="project" value="InterPro"/>
</dbReference>
<keyword evidence="4" id="KW-0539">Nucleus</keyword>
<keyword evidence="2" id="KW-0805">Transcription regulation</keyword>
<dbReference type="AlphaFoldDB" id="A0A8X6NW19"/>
<dbReference type="Proteomes" id="UP000887013">
    <property type="component" value="Unassembled WGS sequence"/>
</dbReference>